<dbReference type="RefSeq" id="WP_111219070.1">
    <property type="nucleotide sequence ID" value="NZ_CP117256.1"/>
</dbReference>
<evidence type="ECO:0000256" key="2">
    <source>
        <dbReference type="ARBA" id="ARBA00022475"/>
    </source>
</evidence>
<keyword evidence="8" id="KW-0614">Plasmid</keyword>
<evidence type="ECO:0000256" key="5">
    <source>
        <dbReference type="ARBA" id="ARBA00023136"/>
    </source>
</evidence>
<evidence type="ECO:0000256" key="3">
    <source>
        <dbReference type="ARBA" id="ARBA00022692"/>
    </source>
</evidence>
<dbReference type="KEGG" id="rtu:PR017_20930"/>
<dbReference type="Gene3D" id="3.40.50.300">
    <property type="entry name" value="P-loop containing nucleotide triphosphate hydrolases"/>
    <property type="match status" value="1"/>
</dbReference>
<gene>
    <name evidence="8" type="ORF">PR017_20930</name>
</gene>
<name>A0AAF1KAJ6_9HYPH</name>
<evidence type="ECO:0000256" key="4">
    <source>
        <dbReference type="ARBA" id="ARBA00022989"/>
    </source>
</evidence>
<keyword evidence="4 6" id="KW-1133">Transmembrane helix</keyword>
<keyword evidence="3 6" id="KW-0812">Transmembrane</keyword>
<dbReference type="Proteomes" id="UP000249499">
    <property type="component" value="Plasmid pRt1078"/>
</dbReference>
<protein>
    <submittedName>
        <fullName evidence="8">Wzz/FepE/Etk N-terminal domain-containing protein</fullName>
    </submittedName>
</protein>
<dbReference type="Pfam" id="PF02706">
    <property type="entry name" value="Wzz"/>
    <property type="match status" value="1"/>
</dbReference>
<evidence type="ECO:0000313" key="9">
    <source>
        <dbReference type="Proteomes" id="UP000249499"/>
    </source>
</evidence>
<organism evidence="8 9">
    <name type="scientific">Rhizobium tumorigenes</name>
    <dbReference type="NCBI Taxonomy" id="2041385"/>
    <lineage>
        <taxon>Bacteria</taxon>
        <taxon>Pseudomonadati</taxon>
        <taxon>Pseudomonadota</taxon>
        <taxon>Alphaproteobacteria</taxon>
        <taxon>Hyphomicrobiales</taxon>
        <taxon>Rhizobiaceae</taxon>
        <taxon>Rhizobium/Agrobacterium group</taxon>
        <taxon>Rhizobium</taxon>
    </lineage>
</organism>
<keyword evidence="9" id="KW-1185">Reference proteome</keyword>
<dbReference type="GO" id="GO:0004713">
    <property type="term" value="F:protein tyrosine kinase activity"/>
    <property type="evidence" value="ECO:0007669"/>
    <property type="project" value="TreeGrafter"/>
</dbReference>
<feature type="domain" description="Polysaccharide chain length determinant N-terminal" evidence="7">
    <location>
        <begin position="43"/>
        <end position="121"/>
    </location>
</feature>
<comment type="subcellular location">
    <subcellularLocation>
        <location evidence="1">Cell membrane</location>
        <topology evidence="1">Multi-pass membrane protein</topology>
    </subcellularLocation>
</comment>
<dbReference type="EMBL" id="CP117256">
    <property type="protein sequence ID" value="WFR97654.1"/>
    <property type="molecule type" value="Genomic_DNA"/>
</dbReference>
<dbReference type="AlphaFoldDB" id="A0AAF1KAJ6"/>
<dbReference type="InterPro" id="IPR027417">
    <property type="entry name" value="P-loop_NTPase"/>
</dbReference>
<dbReference type="SUPFAM" id="SSF52540">
    <property type="entry name" value="P-loop containing nucleoside triphosphate hydrolases"/>
    <property type="match status" value="1"/>
</dbReference>
<reference evidence="9" key="2">
    <citation type="journal article" date="2023" name="MicrobiologyOpen">
        <title>Genomics of the tumorigenes clade of the family Rhizobiaceae and description of Rhizobium rhododendri sp. nov.</title>
        <authorList>
            <person name="Kuzmanovic N."/>
            <person name="diCenzo G.C."/>
            <person name="Bunk B."/>
            <person name="Sproeer C."/>
            <person name="Fruehling A."/>
            <person name="Neumann-Schaal M."/>
            <person name="Overmann J."/>
            <person name="Smalla K."/>
        </authorList>
    </citation>
    <scope>NUCLEOTIDE SEQUENCE [LARGE SCALE GENOMIC DNA]</scope>
    <source>
        <strain evidence="9">1078</strain>
        <plasmid evidence="9">pRt1078</plasmid>
    </source>
</reference>
<dbReference type="PANTHER" id="PTHR32309">
    <property type="entry name" value="TYROSINE-PROTEIN KINASE"/>
    <property type="match status" value="1"/>
</dbReference>
<dbReference type="InterPro" id="IPR003856">
    <property type="entry name" value="LPS_length_determ_N"/>
</dbReference>
<feature type="transmembrane region" description="Helical" evidence="6">
    <location>
        <begin position="48"/>
        <end position="66"/>
    </location>
</feature>
<geneLocation type="plasmid" evidence="8 9">
    <name>pRt1078</name>
</geneLocation>
<evidence type="ECO:0000256" key="6">
    <source>
        <dbReference type="SAM" id="Phobius"/>
    </source>
</evidence>
<reference evidence="8 9" key="1">
    <citation type="journal article" date="2018" name="Sci. Rep.">
        <title>Rhizobium tumorigenes sp. nov., a novel plant tumorigenic bacterium isolated from cane gall tumors on thornless blackberry.</title>
        <authorList>
            <person name="Kuzmanovi N."/>
            <person name="Smalla K."/>
            <person name="Gronow S."/>
            <person name="PuBawska J."/>
        </authorList>
    </citation>
    <scope>NUCLEOTIDE SEQUENCE [LARGE SCALE GENOMIC DNA]</scope>
    <source>
        <strain evidence="8 9">1078</strain>
    </source>
</reference>
<sequence length="577" mass="61360">MTNNSPQPWERASRLWRFDTAPAETLNEGPLALLRSARVLATRHKYKLVVFTAVGLAFGVAYAHSLPKVYTATATLLLEPRRQAAVSGQDGGAQGLDLNRADSELQIIRSERLLSTVFDTLDLQNNPEFGPRPPSQVSGIFSNFKAVAVGWLRSALPWASTALDLAEARATAVGLGSEAELRKTTDARQAAFLNFARHIEARRLGQSYVIEIDFSSSERDLPAVVANAAVSAYILQSVAFKLQMAISGTEALQWRLNALTAQVDAATTAIKNGALPAIGTPDADARVIGAALTPLSPSGPRTSLIIALGGVLGLLIGLFSLALNLAFNRKIGSAKELARETGVVCLGILPDAGSRSNATWRSDGYRAAMVVGQPRSPYAAAVRNLRTSIEIACSSVRSERSVVVAIASWDAPSGASTLCLSLAQLISHSGRHVTLFKADVNEVPDDATQETSMATNLADILIADVKPEQVIFTHGDCDDIAVLPIHSKNAESNLFADFRDRRVSRLVETARASSDVLLDLPPLTGSTDALALAIHADAVVVVVTEGRTTIDEAIDTIQQLRRAGANVIGTVINRAKA</sequence>
<dbReference type="GO" id="GO:0005886">
    <property type="term" value="C:plasma membrane"/>
    <property type="evidence" value="ECO:0007669"/>
    <property type="project" value="UniProtKB-SubCell"/>
</dbReference>
<accession>A0AAF1KAJ6</accession>
<keyword evidence="2" id="KW-1003">Cell membrane</keyword>
<keyword evidence="5 6" id="KW-0472">Membrane</keyword>
<proteinExistence type="predicted"/>
<feature type="transmembrane region" description="Helical" evidence="6">
    <location>
        <begin position="304"/>
        <end position="327"/>
    </location>
</feature>
<evidence type="ECO:0000313" key="8">
    <source>
        <dbReference type="EMBL" id="WFR97654.1"/>
    </source>
</evidence>
<dbReference type="InterPro" id="IPR050445">
    <property type="entry name" value="Bact_polysacc_biosynth/exp"/>
</dbReference>
<dbReference type="PANTHER" id="PTHR32309:SF13">
    <property type="entry name" value="FERRIC ENTEROBACTIN TRANSPORT PROTEIN FEPE"/>
    <property type="match status" value="1"/>
</dbReference>
<evidence type="ECO:0000259" key="7">
    <source>
        <dbReference type="Pfam" id="PF02706"/>
    </source>
</evidence>
<evidence type="ECO:0000256" key="1">
    <source>
        <dbReference type="ARBA" id="ARBA00004651"/>
    </source>
</evidence>